<evidence type="ECO:0000256" key="3">
    <source>
        <dbReference type="ARBA" id="ARBA00006484"/>
    </source>
</evidence>
<comment type="pathway">
    <text evidence="2">Lipid metabolism; fatty acid beta-oxidation.</text>
</comment>
<dbReference type="GO" id="GO:0016491">
    <property type="term" value="F:oxidoreductase activity"/>
    <property type="evidence" value="ECO:0007669"/>
    <property type="project" value="UniProtKB-KW"/>
</dbReference>
<dbReference type="CDD" id="cd03448">
    <property type="entry name" value="HDE_HSD"/>
    <property type="match status" value="1"/>
</dbReference>
<dbReference type="InterPro" id="IPR002539">
    <property type="entry name" value="MaoC-like_dom"/>
</dbReference>
<keyword evidence="5" id="KW-0560">Oxidoreductase</keyword>
<dbReference type="EMBL" id="JBBCAQ010000022">
    <property type="protein sequence ID" value="KAK7590229.1"/>
    <property type="molecule type" value="Genomic_DNA"/>
</dbReference>
<dbReference type="PROSITE" id="PS00061">
    <property type="entry name" value="ADH_SHORT"/>
    <property type="match status" value="1"/>
</dbReference>
<evidence type="ECO:0000256" key="5">
    <source>
        <dbReference type="ARBA" id="ARBA00023002"/>
    </source>
</evidence>
<comment type="subcellular location">
    <subcellularLocation>
        <location evidence="1">Peroxisome</location>
    </subcellularLocation>
</comment>
<organism evidence="12 13">
    <name type="scientific">Parthenolecanium corni</name>
    <dbReference type="NCBI Taxonomy" id="536013"/>
    <lineage>
        <taxon>Eukaryota</taxon>
        <taxon>Metazoa</taxon>
        <taxon>Ecdysozoa</taxon>
        <taxon>Arthropoda</taxon>
        <taxon>Hexapoda</taxon>
        <taxon>Insecta</taxon>
        <taxon>Pterygota</taxon>
        <taxon>Neoptera</taxon>
        <taxon>Paraneoptera</taxon>
        <taxon>Hemiptera</taxon>
        <taxon>Sternorrhyncha</taxon>
        <taxon>Coccoidea</taxon>
        <taxon>Coccidae</taxon>
        <taxon>Parthenolecanium</taxon>
    </lineage>
</organism>
<sequence>MAELRFDGRVVIVTGAGAGLGRAYALLFAARGASVVVNDLGSGKAGDGTSTKAADTVVQEIKAKGGIAAPDYNSVVDGEKIVQTALDNFGRIDVVVNNAGILRDRSFARISNNDWDIIHDVHLKGAFKVTQAAWPHFRKQNYGRVIVTSSNAGILGNFGQANYSAAKMGLVGLSNTLAIEGRKNNIHSNVIVPTAASRLTEGILPPDLFNELKPELIAPVVVWLCHESCEENGSIIDSSAGYAAKVQIFRGSGTLLRQKITDSFTPEDVRDKWSKVTDMTNPTPSGSIEESTFALMSQLDLLKSGAPSSSEAADEFSYGFKEAILYAIGIGSSVSVTSDLKYLFESHENFSLFPTFAIIPATIAILSSDHIAKAIPNKNFDLSQVLHGEQYLEILSPLSTESKLKTELTVVDVVDKGKGAVVVVDAYTYDSSGEKVAYNQLAAFVVGAGNFGGPKQSNKIKEFQNPPARSPDHSFVDKTLIDQAAIYRLSGDLNPLHIDPNFSILAGHKIPILHGLCSLGYAVRSVLYKYADNDPSLFKAVKVRFAKPVIPGQTLKTDMWKVGSRIFFQTSVVETKQAVLTGGYVDLHSVQESSAKLQLNRINAEELSSDLVFAGMLDRVKSDPSLLKKINGVFLYNITKDGKVVSTWTADLKTGEIYKGNAKKGTKVDTTITIDDSDMVDLALGKLNPQLAFVKGKLKLKGNILLAQKLKSLSVEPKL</sequence>
<dbReference type="GO" id="GO:0016853">
    <property type="term" value="F:isomerase activity"/>
    <property type="evidence" value="ECO:0007669"/>
    <property type="project" value="UniProtKB-KW"/>
</dbReference>
<dbReference type="SUPFAM" id="SSF51735">
    <property type="entry name" value="NAD(P)-binding Rossmann-fold domains"/>
    <property type="match status" value="1"/>
</dbReference>
<dbReference type="Pfam" id="PF01575">
    <property type="entry name" value="MaoC_dehydratas"/>
    <property type="match status" value="1"/>
</dbReference>
<evidence type="ECO:0000259" key="11">
    <source>
        <dbReference type="SMART" id="SM00822"/>
    </source>
</evidence>
<keyword evidence="4" id="KW-0276">Fatty acid metabolism</keyword>
<dbReference type="SUPFAM" id="SSF54637">
    <property type="entry name" value="Thioesterase/thiol ester dehydrase-isomerase"/>
    <property type="match status" value="2"/>
</dbReference>
<dbReference type="SUPFAM" id="SSF55718">
    <property type="entry name" value="SCP-like"/>
    <property type="match status" value="1"/>
</dbReference>
<gene>
    <name evidence="12" type="ORF">V9T40_001842</name>
</gene>
<dbReference type="InterPro" id="IPR051687">
    <property type="entry name" value="Peroxisomal_Beta-Oxidation"/>
</dbReference>
<evidence type="ECO:0000256" key="7">
    <source>
        <dbReference type="ARBA" id="ARBA00023140"/>
    </source>
</evidence>
<dbReference type="FunFam" id="3.40.50.720:FF:000185">
    <property type="entry name" value="peroxisomal multifunctional enzyme type 2"/>
    <property type="match status" value="1"/>
</dbReference>
<dbReference type="Pfam" id="PF00106">
    <property type="entry name" value="adh_short"/>
    <property type="match status" value="1"/>
</dbReference>
<keyword evidence="8" id="KW-0413">Isomerase</keyword>
<dbReference type="Pfam" id="PF22622">
    <property type="entry name" value="MFE-2_hydrat-2_N"/>
    <property type="match status" value="1"/>
</dbReference>
<dbReference type="CDD" id="cd05353">
    <property type="entry name" value="hydroxyacyl-CoA-like_DH_SDR_c-like"/>
    <property type="match status" value="1"/>
</dbReference>
<dbReference type="GO" id="GO:0018812">
    <property type="term" value="F:3-hydroxyacyl-CoA dehydratase activity"/>
    <property type="evidence" value="ECO:0007669"/>
    <property type="project" value="UniProtKB-ARBA"/>
</dbReference>
<dbReference type="GO" id="GO:0005777">
    <property type="term" value="C:peroxisome"/>
    <property type="evidence" value="ECO:0007669"/>
    <property type="project" value="UniProtKB-SubCell"/>
</dbReference>
<dbReference type="AlphaFoldDB" id="A0AAN9THA7"/>
<evidence type="ECO:0000256" key="9">
    <source>
        <dbReference type="ARBA" id="ARBA00023239"/>
    </source>
</evidence>
<dbReference type="PRINTS" id="PR00081">
    <property type="entry name" value="GDHRDH"/>
</dbReference>
<keyword evidence="13" id="KW-1185">Reference proteome</keyword>
<dbReference type="Pfam" id="PF02036">
    <property type="entry name" value="SCP2"/>
    <property type="match status" value="1"/>
</dbReference>
<keyword evidence="7" id="KW-0576">Peroxisome</keyword>
<comment type="caution">
    <text evidence="12">The sequence shown here is derived from an EMBL/GenBank/DDBJ whole genome shotgun (WGS) entry which is preliminary data.</text>
</comment>
<dbReference type="InterPro" id="IPR020904">
    <property type="entry name" value="Sc_DH/Rdtase_CS"/>
</dbReference>
<proteinExistence type="inferred from homology"/>
<dbReference type="FunFam" id="3.10.129.10:FF:000013">
    <property type="entry name" value="Peroxisomal multifunctional enzyme type 2"/>
    <property type="match status" value="1"/>
</dbReference>
<dbReference type="PANTHER" id="PTHR45024:SF2">
    <property type="entry name" value="SCP2 DOMAIN-CONTAINING PROTEIN"/>
    <property type="match status" value="1"/>
</dbReference>
<name>A0AAN9THA7_9HEMI</name>
<evidence type="ECO:0000313" key="12">
    <source>
        <dbReference type="EMBL" id="KAK7590229.1"/>
    </source>
</evidence>
<dbReference type="InterPro" id="IPR057326">
    <property type="entry name" value="KR_dom"/>
</dbReference>
<evidence type="ECO:0000256" key="1">
    <source>
        <dbReference type="ARBA" id="ARBA00004275"/>
    </source>
</evidence>
<dbReference type="InterPro" id="IPR036527">
    <property type="entry name" value="SCP2_sterol-bd_dom_sf"/>
</dbReference>
<dbReference type="PRINTS" id="PR00080">
    <property type="entry name" value="SDRFAMILY"/>
</dbReference>
<comment type="similarity">
    <text evidence="3">Belongs to the short-chain dehydrogenases/reductases (SDR) family.</text>
</comment>
<evidence type="ECO:0000256" key="6">
    <source>
        <dbReference type="ARBA" id="ARBA00023098"/>
    </source>
</evidence>
<dbReference type="Gene3D" id="3.40.50.720">
    <property type="entry name" value="NAD(P)-binding Rossmann-like Domain"/>
    <property type="match status" value="1"/>
</dbReference>
<dbReference type="InterPro" id="IPR029069">
    <property type="entry name" value="HotDog_dom_sf"/>
</dbReference>
<dbReference type="Gene3D" id="3.10.129.10">
    <property type="entry name" value="Hotdog Thioesterase"/>
    <property type="match status" value="1"/>
</dbReference>
<protein>
    <recommendedName>
        <fullName evidence="10">Peroxisomal multifunctional enzyme type 2</fullName>
    </recommendedName>
</protein>
<feature type="domain" description="Ketoreductase" evidence="11">
    <location>
        <begin position="9"/>
        <end position="202"/>
    </location>
</feature>
<dbReference type="Gene3D" id="3.30.1050.10">
    <property type="entry name" value="SCP2 sterol-binding domain"/>
    <property type="match status" value="1"/>
</dbReference>
<evidence type="ECO:0000256" key="2">
    <source>
        <dbReference type="ARBA" id="ARBA00005005"/>
    </source>
</evidence>
<dbReference type="PANTHER" id="PTHR45024">
    <property type="entry name" value="DEHYDROGENASES, SHORT CHAIN"/>
    <property type="match status" value="1"/>
</dbReference>
<dbReference type="Proteomes" id="UP001367676">
    <property type="component" value="Unassembled WGS sequence"/>
</dbReference>
<dbReference type="InterPro" id="IPR003033">
    <property type="entry name" value="SCP2_sterol-bd_dom"/>
</dbReference>
<reference evidence="12 13" key="1">
    <citation type="submission" date="2024-03" db="EMBL/GenBank/DDBJ databases">
        <title>Adaptation during the transition from Ophiocordyceps entomopathogen to insect associate is accompanied by gene loss and intensified selection.</title>
        <authorList>
            <person name="Ward C.M."/>
            <person name="Onetto C.A."/>
            <person name="Borneman A.R."/>
        </authorList>
    </citation>
    <scope>NUCLEOTIDE SEQUENCE [LARGE SCALE GENOMIC DNA]</scope>
    <source>
        <strain evidence="12">AWRI1</strain>
        <tissue evidence="12">Single Adult Female</tissue>
    </source>
</reference>
<evidence type="ECO:0000256" key="10">
    <source>
        <dbReference type="ARBA" id="ARBA00073497"/>
    </source>
</evidence>
<evidence type="ECO:0000256" key="8">
    <source>
        <dbReference type="ARBA" id="ARBA00023235"/>
    </source>
</evidence>
<dbReference type="InterPro" id="IPR054357">
    <property type="entry name" value="MFE-2_N"/>
</dbReference>
<dbReference type="GO" id="GO:0006631">
    <property type="term" value="P:fatty acid metabolic process"/>
    <property type="evidence" value="ECO:0007669"/>
    <property type="project" value="UniProtKB-KW"/>
</dbReference>
<keyword evidence="6" id="KW-0443">Lipid metabolism</keyword>
<dbReference type="InterPro" id="IPR002347">
    <property type="entry name" value="SDR_fam"/>
</dbReference>
<dbReference type="InterPro" id="IPR036291">
    <property type="entry name" value="NAD(P)-bd_dom_sf"/>
</dbReference>
<dbReference type="Gene3D" id="1.10.287.4290">
    <property type="match status" value="1"/>
</dbReference>
<accession>A0AAN9THA7</accession>
<keyword evidence="9" id="KW-0456">Lyase</keyword>
<evidence type="ECO:0000256" key="4">
    <source>
        <dbReference type="ARBA" id="ARBA00022832"/>
    </source>
</evidence>
<evidence type="ECO:0000313" key="13">
    <source>
        <dbReference type="Proteomes" id="UP001367676"/>
    </source>
</evidence>
<dbReference type="SMART" id="SM00822">
    <property type="entry name" value="PKS_KR"/>
    <property type="match status" value="1"/>
</dbReference>